<organism evidence="1 2">
    <name type="scientific">Dermatophagoides pteronyssinus</name>
    <name type="common">European house dust mite</name>
    <dbReference type="NCBI Taxonomy" id="6956"/>
    <lineage>
        <taxon>Eukaryota</taxon>
        <taxon>Metazoa</taxon>
        <taxon>Ecdysozoa</taxon>
        <taxon>Arthropoda</taxon>
        <taxon>Chelicerata</taxon>
        <taxon>Arachnida</taxon>
        <taxon>Acari</taxon>
        <taxon>Acariformes</taxon>
        <taxon>Sarcoptiformes</taxon>
        <taxon>Astigmata</taxon>
        <taxon>Psoroptidia</taxon>
        <taxon>Analgoidea</taxon>
        <taxon>Pyroglyphidae</taxon>
        <taxon>Dermatophagoidinae</taxon>
        <taxon>Dermatophagoides</taxon>
    </lineage>
</organism>
<reference evidence="1 2" key="1">
    <citation type="journal article" date="2018" name="J. Allergy Clin. Immunol.">
        <title>High-quality assembly of Dermatophagoides pteronyssinus genome and transcriptome reveals a wide range of novel allergens.</title>
        <authorList>
            <person name="Liu X.Y."/>
            <person name="Yang K.Y."/>
            <person name="Wang M.Q."/>
            <person name="Kwok J.S."/>
            <person name="Zeng X."/>
            <person name="Yang Z."/>
            <person name="Xiao X.J."/>
            <person name="Lau C.P."/>
            <person name="Li Y."/>
            <person name="Huang Z.M."/>
            <person name="Ba J.G."/>
            <person name="Yim A.K."/>
            <person name="Ouyang C.Y."/>
            <person name="Ngai S.M."/>
            <person name="Chan T.F."/>
            <person name="Leung E.L."/>
            <person name="Liu L."/>
            <person name="Liu Z.G."/>
            <person name="Tsui S.K."/>
        </authorList>
    </citation>
    <scope>NUCLEOTIDE SEQUENCE [LARGE SCALE GENOMIC DNA]</scope>
    <source>
        <strain evidence="1">Derp</strain>
    </source>
</reference>
<reference evidence="1 2" key="2">
    <citation type="journal article" date="2022" name="Mol. Biol. Evol.">
        <title>Comparative Genomics Reveals Insights into the Divergent Evolution of Astigmatic Mites and Household Pest Adaptations.</title>
        <authorList>
            <person name="Xiong Q."/>
            <person name="Wan A.T."/>
            <person name="Liu X."/>
            <person name="Fung C.S."/>
            <person name="Xiao X."/>
            <person name="Malainual N."/>
            <person name="Hou J."/>
            <person name="Wang L."/>
            <person name="Wang M."/>
            <person name="Yang K.Y."/>
            <person name="Cui Y."/>
            <person name="Leung E.L."/>
            <person name="Nong W."/>
            <person name="Shin S.K."/>
            <person name="Au S.W."/>
            <person name="Jeong K.Y."/>
            <person name="Chew F.T."/>
            <person name="Hui J.H."/>
            <person name="Leung T.F."/>
            <person name="Tungtrongchitr A."/>
            <person name="Zhong N."/>
            <person name="Liu Z."/>
            <person name="Tsui S.K."/>
        </authorList>
    </citation>
    <scope>NUCLEOTIDE SEQUENCE [LARGE SCALE GENOMIC DNA]</scope>
    <source>
        <strain evidence="1">Derp</strain>
    </source>
</reference>
<evidence type="ECO:0000313" key="1">
    <source>
        <dbReference type="EMBL" id="KAH9419666.1"/>
    </source>
</evidence>
<name>A0ABQ8JBD5_DERPT</name>
<proteinExistence type="predicted"/>
<dbReference type="EMBL" id="NJHN03000057">
    <property type="protein sequence ID" value="KAH9419666.1"/>
    <property type="molecule type" value="Genomic_DNA"/>
</dbReference>
<evidence type="ECO:0000313" key="2">
    <source>
        <dbReference type="Proteomes" id="UP000887458"/>
    </source>
</evidence>
<comment type="caution">
    <text evidence="1">The sequence shown here is derived from an EMBL/GenBank/DDBJ whole genome shotgun (WGS) entry which is preliminary data.</text>
</comment>
<sequence>MIKVFYGGPITRAQLPQRFYLRCGRSEMASSVGLIRAITRSNVVVEIVLRCDTKNNNFLFRRNVFLFIQIDSIQFNLLKRRLSEISDIHVE</sequence>
<dbReference type="Proteomes" id="UP000887458">
    <property type="component" value="Unassembled WGS sequence"/>
</dbReference>
<accession>A0ABQ8JBD5</accession>
<gene>
    <name evidence="1" type="ORF">DERP_015362</name>
</gene>
<keyword evidence="2" id="KW-1185">Reference proteome</keyword>
<protein>
    <submittedName>
        <fullName evidence="1">Uncharacterized protein</fullName>
    </submittedName>
</protein>